<dbReference type="SMART" id="SM00360">
    <property type="entry name" value="RRM"/>
    <property type="match status" value="2"/>
</dbReference>
<dbReference type="Pfam" id="PF00076">
    <property type="entry name" value="RRM_1"/>
    <property type="match status" value="2"/>
</dbReference>
<keyword evidence="1 2" id="KW-0694">RNA-binding</keyword>
<dbReference type="OrthoDB" id="442677at2759"/>
<dbReference type="GO" id="GO:0003723">
    <property type="term" value="F:RNA binding"/>
    <property type="evidence" value="ECO:0007669"/>
    <property type="project" value="UniProtKB-UniRule"/>
</dbReference>
<dbReference type="SUPFAM" id="SSF54928">
    <property type="entry name" value="RNA-binding domain, RBD"/>
    <property type="match status" value="2"/>
</dbReference>
<proteinExistence type="predicted"/>
<dbReference type="GeneID" id="94351811"/>
<dbReference type="AlphaFoldDB" id="A0A976IKE5"/>
<dbReference type="RefSeq" id="XP_067822925.1">
    <property type="nucleotide sequence ID" value="XM_067966140.1"/>
</dbReference>
<sequence length="441" mass="48759">MGKKRKCKSAPASVVESTLNDEVADVVQEQVKNQNVSALAEGFAQSAAFFGKKTSYASAVIEHEAEALEEKIDDKTKKILNESKVSKMQKAKKSKKVPDLKKLTSNEISGEEKTPTIFIKKKKSKKKNTSKTVVETEEDTEVEFEDLKACRTVFVGNVSLDATPKDIKAHFSACGKVENVRLRYLPIAGCAIDQAGNQKLMMKVCAMKKILSTAKDNCNAYVTFAEENSVAAALKLNGTTLVHKKIRVDLSDPVLDARRSIFIGNVPFKCSDDQMLQFFQKRLKSEEEPEPIDNVRLIRDRESGLGKGFGYLLLRTPAVVAKALALQNLKMENRELRVQVCGKRFKNMRGEESSREKFEGLRASAGARARIHLKRKLKTNGVESGIATKKIKRAAAGKKPKPKHAARKKAKAAAAAATGNILKKHQPDGIKVKKLVHTRQK</sequence>
<name>A0A976IKE5_BRELC</name>
<organism evidence="6 7">
    <name type="scientific">Bremia lactucae</name>
    <name type="common">Lettuce downy mildew</name>
    <dbReference type="NCBI Taxonomy" id="4779"/>
    <lineage>
        <taxon>Eukaryota</taxon>
        <taxon>Sar</taxon>
        <taxon>Stramenopiles</taxon>
        <taxon>Oomycota</taxon>
        <taxon>Peronosporomycetes</taxon>
        <taxon>Peronosporales</taxon>
        <taxon>Peronosporaceae</taxon>
        <taxon>Bremia</taxon>
    </lineage>
</organism>
<dbReference type="Proteomes" id="UP000294530">
    <property type="component" value="Unassembled WGS sequence"/>
</dbReference>
<evidence type="ECO:0000313" key="6">
    <source>
        <dbReference type="EMBL" id="TDH73427.1"/>
    </source>
</evidence>
<gene>
    <name evidence="6" type="ORF">CCR75_008085</name>
</gene>
<feature type="domain" description="RRM" evidence="5">
    <location>
        <begin position="151"/>
        <end position="253"/>
    </location>
</feature>
<feature type="coiled-coil region" evidence="3">
    <location>
        <begin position="58"/>
        <end position="85"/>
    </location>
</feature>
<evidence type="ECO:0000259" key="5">
    <source>
        <dbReference type="PROSITE" id="PS50102"/>
    </source>
</evidence>
<accession>A0A976IKE5</accession>
<feature type="compositionally biased region" description="Basic residues" evidence="4">
    <location>
        <begin position="432"/>
        <end position="441"/>
    </location>
</feature>
<dbReference type="PANTHER" id="PTHR23236">
    <property type="entry name" value="EUKARYOTIC TRANSLATION INITIATION FACTOR 4B/4H"/>
    <property type="match status" value="1"/>
</dbReference>
<evidence type="ECO:0000256" key="1">
    <source>
        <dbReference type="ARBA" id="ARBA00022884"/>
    </source>
</evidence>
<dbReference type="KEGG" id="blac:94351811"/>
<dbReference type="InterPro" id="IPR000504">
    <property type="entry name" value="RRM_dom"/>
</dbReference>
<dbReference type="InterPro" id="IPR035979">
    <property type="entry name" value="RBD_domain_sf"/>
</dbReference>
<dbReference type="InterPro" id="IPR012677">
    <property type="entry name" value="Nucleotide-bd_a/b_plait_sf"/>
</dbReference>
<comment type="caution">
    <text evidence="6">The sequence shown here is derived from an EMBL/GenBank/DDBJ whole genome shotgun (WGS) entry which is preliminary data.</text>
</comment>
<feature type="compositionally biased region" description="Basic residues" evidence="4">
    <location>
        <begin position="392"/>
        <end position="411"/>
    </location>
</feature>
<evidence type="ECO:0000313" key="7">
    <source>
        <dbReference type="Proteomes" id="UP000294530"/>
    </source>
</evidence>
<dbReference type="Gene3D" id="3.30.70.330">
    <property type="match status" value="2"/>
</dbReference>
<feature type="domain" description="RRM" evidence="5">
    <location>
        <begin position="259"/>
        <end position="343"/>
    </location>
</feature>
<keyword evidence="3" id="KW-0175">Coiled coil</keyword>
<protein>
    <recommendedName>
        <fullName evidence="5">RRM domain-containing protein</fullName>
    </recommendedName>
</protein>
<feature type="region of interest" description="Disordered" evidence="4">
    <location>
        <begin position="392"/>
        <end position="441"/>
    </location>
</feature>
<evidence type="ECO:0000256" key="3">
    <source>
        <dbReference type="SAM" id="Coils"/>
    </source>
</evidence>
<evidence type="ECO:0000256" key="4">
    <source>
        <dbReference type="SAM" id="MobiDB-lite"/>
    </source>
</evidence>
<dbReference type="PANTHER" id="PTHR23236:SF11">
    <property type="entry name" value="EUKARYOTIC TRANSLATION INITIATION FACTOR 4H"/>
    <property type="match status" value="1"/>
</dbReference>
<evidence type="ECO:0000256" key="2">
    <source>
        <dbReference type="PROSITE-ProRule" id="PRU00176"/>
    </source>
</evidence>
<reference evidence="6 7" key="1">
    <citation type="journal article" date="2021" name="Genome Biol.">
        <title>AFLAP: assembly-free linkage analysis pipeline using k-mers from genome sequencing data.</title>
        <authorList>
            <person name="Fletcher K."/>
            <person name="Zhang L."/>
            <person name="Gil J."/>
            <person name="Han R."/>
            <person name="Cavanaugh K."/>
            <person name="Michelmore R."/>
        </authorList>
    </citation>
    <scope>NUCLEOTIDE SEQUENCE [LARGE SCALE GENOMIC DNA]</scope>
    <source>
        <strain evidence="6 7">SF5</strain>
    </source>
</reference>
<dbReference type="CDD" id="cd12394">
    <property type="entry name" value="RRM1_RBM34"/>
    <property type="match status" value="1"/>
</dbReference>
<dbReference type="PROSITE" id="PS50102">
    <property type="entry name" value="RRM"/>
    <property type="match status" value="2"/>
</dbReference>
<dbReference type="EMBL" id="SHOA02000001">
    <property type="protein sequence ID" value="TDH73427.1"/>
    <property type="molecule type" value="Genomic_DNA"/>
</dbReference>
<keyword evidence="7" id="KW-1185">Reference proteome</keyword>